<dbReference type="PRINTS" id="PR00332">
    <property type="entry name" value="HISTRIAD"/>
</dbReference>
<keyword evidence="6" id="KW-1185">Reference proteome</keyword>
<dbReference type="PROSITE" id="PS00892">
    <property type="entry name" value="HIT_1"/>
    <property type="match status" value="1"/>
</dbReference>
<dbReference type="InterPro" id="IPR001310">
    <property type="entry name" value="Histidine_triad_HIT"/>
</dbReference>
<protein>
    <submittedName>
        <fullName evidence="5">HIT family protein</fullName>
    </submittedName>
</protein>
<evidence type="ECO:0000256" key="2">
    <source>
        <dbReference type="PIRSR" id="PIRSR601310-3"/>
    </source>
</evidence>
<dbReference type="PROSITE" id="PS51084">
    <property type="entry name" value="HIT_2"/>
    <property type="match status" value="1"/>
</dbReference>
<feature type="active site" description="Tele-AMP-histidine intermediate" evidence="1">
    <location>
        <position position="97"/>
    </location>
</feature>
<dbReference type="Gene3D" id="3.30.428.10">
    <property type="entry name" value="HIT-like"/>
    <property type="match status" value="1"/>
</dbReference>
<dbReference type="PANTHER" id="PTHR42997:SF1">
    <property type="entry name" value="AP-4-A PHOSPHORYLASE"/>
    <property type="match status" value="1"/>
</dbReference>
<dbReference type="InterPro" id="IPR052908">
    <property type="entry name" value="AP-4-A_phosphorylase"/>
</dbReference>
<dbReference type="GO" id="GO:0003824">
    <property type="term" value="F:catalytic activity"/>
    <property type="evidence" value="ECO:0007669"/>
    <property type="project" value="InterPro"/>
</dbReference>
<evidence type="ECO:0000256" key="1">
    <source>
        <dbReference type="PIRSR" id="PIRSR601310-1"/>
    </source>
</evidence>
<evidence type="ECO:0000256" key="3">
    <source>
        <dbReference type="PROSITE-ProRule" id="PRU00464"/>
    </source>
</evidence>
<evidence type="ECO:0000313" key="5">
    <source>
        <dbReference type="EMBL" id="QKM60719.1"/>
    </source>
</evidence>
<dbReference type="Proteomes" id="UP000501090">
    <property type="component" value="Chromosome"/>
</dbReference>
<evidence type="ECO:0000259" key="4">
    <source>
        <dbReference type="PROSITE" id="PS51084"/>
    </source>
</evidence>
<dbReference type="AlphaFoldDB" id="A0A6M9PJR8"/>
<name>A0A6M9PJR8_9BURK</name>
<dbReference type="PANTHER" id="PTHR42997">
    <property type="entry name" value="HIT FAMILY HYDROLASE"/>
    <property type="match status" value="1"/>
</dbReference>
<organism evidence="5 6">
    <name type="scientific">Polynucleobacter arcticus</name>
    <dbReference type="NCBI Taxonomy" id="1743165"/>
    <lineage>
        <taxon>Bacteria</taxon>
        <taxon>Pseudomonadati</taxon>
        <taxon>Pseudomonadota</taxon>
        <taxon>Betaproteobacteria</taxon>
        <taxon>Burkholderiales</taxon>
        <taxon>Burkholderiaceae</taxon>
        <taxon>Polynucleobacter</taxon>
    </lineage>
</organism>
<evidence type="ECO:0000313" key="6">
    <source>
        <dbReference type="Proteomes" id="UP000501090"/>
    </source>
</evidence>
<dbReference type="InterPro" id="IPR036265">
    <property type="entry name" value="HIT-like_sf"/>
</dbReference>
<gene>
    <name evidence="5" type="ORF">DN92_06555</name>
</gene>
<feature type="domain" description="HIT" evidence="4">
    <location>
        <begin position="4"/>
        <end position="110"/>
    </location>
</feature>
<dbReference type="Pfam" id="PF01230">
    <property type="entry name" value="HIT"/>
    <property type="match status" value="1"/>
</dbReference>
<reference evidence="5 6" key="1">
    <citation type="submission" date="2018-04" db="EMBL/GenBank/DDBJ databases">
        <title>Polynucleobacter sp. UK-Long2-W17 genome.</title>
        <authorList>
            <person name="Hahn M.W."/>
        </authorList>
    </citation>
    <scope>NUCLEOTIDE SEQUENCE [LARGE SCALE GENOMIC DNA]</scope>
    <source>
        <strain evidence="5 6">UK-Long2-W17</strain>
    </source>
</reference>
<feature type="short sequence motif" description="Histidine triad motif" evidence="2 3">
    <location>
        <begin position="95"/>
        <end position="99"/>
    </location>
</feature>
<dbReference type="SUPFAM" id="SSF54197">
    <property type="entry name" value="HIT-like"/>
    <property type="match status" value="1"/>
</dbReference>
<proteinExistence type="predicted"/>
<dbReference type="InterPro" id="IPR011146">
    <property type="entry name" value="HIT-like"/>
</dbReference>
<accession>A0A6M9PJR8</accession>
<dbReference type="InterPro" id="IPR019808">
    <property type="entry name" value="Histidine_triad_CS"/>
</dbReference>
<sequence>MMTKPCPFCTLPVERIIDSNEFGMTIRDGFPISPGHTLVIPKRHVGSWFATSKEEQLGLLELLERAKTNLQNEFSPDGYNIGINDGPTAGQTVPHLHMHLIPRYKDDQDDPRGGVRWILPEKAKYWE</sequence>
<dbReference type="KEGG" id="pard:DN92_06555"/>
<dbReference type="EMBL" id="CP028940">
    <property type="protein sequence ID" value="QKM60719.1"/>
    <property type="molecule type" value="Genomic_DNA"/>
</dbReference>